<keyword evidence="4" id="KW-0472">Membrane</keyword>
<dbReference type="PANTHER" id="PTHR24051">
    <property type="entry name" value="SUSHI DOMAIN-CONTAINING PROTEIN 1"/>
    <property type="match status" value="1"/>
</dbReference>
<evidence type="ECO:0000259" key="5">
    <source>
        <dbReference type="PROSITE" id="PS50853"/>
    </source>
</evidence>
<keyword evidence="1" id="KW-0677">Repeat</keyword>
<dbReference type="STRING" id="188477.A0A433T4Z5"/>
<gene>
    <name evidence="6" type="ORF">EGW08_015627</name>
</gene>
<organism evidence="6 7">
    <name type="scientific">Elysia chlorotica</name>
    <name type="common">Eastern emerald elysia</name>
    <name type="synonym">Sea slug</name>
    <dbReference type="NCBI Taxonomy" id="188477"/>
    <lineage>
        <taxon>Eukaryota</taxon>
        <taxon>Metazoa</taxon>
        <taxon>Spiralia</taxon>
        <taxon>Lophotrochozoa</taxon>
        <taxon>Mollusca</taxon>
        <taxon>Gastropoda</taxon>
        <taxon>Heterobranchia</taxon>
        <taxon>Euthyneura</taxon>
        <taxon>Panpulmonata</taxon>
        <taxon>Sacoglossa</taxon>
        <taxon>Placobranchoidea</taxon>
        <taxon>Plakobranchidae</taxon>
        <taxon>Elysia</taxon>
    </lineage>
</organism>
<feature type="transmembrane region" description="Helical" evidence="4">
    <location>
        <begin position="435"/>
        <end position="460"/>
    </location>
</feature>
<dbReference type="AlphaFoldDB" id="A0A433T4Z5"/>
<name>A0A433T4Z5_ELYCH</name>
<evidence type="ECO:0000313" key="7">
    <source>
        <dbReference type="Proteomes" id="UP000271974"/>
    </source>
</evidence>
<feature type="compositionally biased region" description="Basic and acidic residues" evidence="3">
    <location>
        <begin position="321"/>
        <end position="339"/>
    </location>
</feature>
<feature type="domain" description="Fibronectin type-III" evidence="5">
    <location>
        <begin position="27"/>
        <end position="124"/>
    </location>
</feature>
<sequence length="607" mass="67940">VRAHNSAGWGAWSRRITVVTKTAVRPIPLALMQTAASTTCIRFQWAPPIVFDEIVAKYKIQITANDEAKTNFSSIAPKEARQHEQCGLTPYTQYTVGVSVMRDTGHTGQAIARRMWTEGLVPPKPRKPIVLETTETTMSLELYPVIFDFGPLTGYEIRILRVYHNHSVNLPHPFELTDHTEEERIPLSFLEPSDNSPSSSRFNKGQEPNIQPFSSRSGRSSGSARLYFHRTSPDKVSTNEKFKPKRHPFSSPHYFHWSHGLASSAPKKPNVQNKENFGPKLYSIAKLQEKKRLASKLASSSKLKSTERLGSTSPSNPKLALKKETGLEKVPEKEQKDSNPRVSLGRKKRSFTNPPGVLWLELMPYEVAERTIVVIGSGKVLRGQPNMPLAPDSEYAVVFVAKSTVVDITKHSYTFAVTTAFTKPSHESVSVNEHLLWSIIAPIAIVLFFLMGFFVIRYVIQTFAEKEQEAKDRESQSSVDSKSSNSDDYDVDRGLFDDSDALPSAYDDDGDNDASRKSARHKKRDTQVPVGNANNLESFFNRASSLGQPRYITTMRDNIMYTPGGDGHSLPVDNTFNNSNNNRGCMLYQNNNNTTAEKTQQKANSSH</sequence>
<dbReference type="PROSITE" id="PS50853">
    <property type="entry name" value="FN3"/>
    <property type="match status" value="1"/>
</dbReference>
<dbReference type="PANTHER" id="PTHR24051:SF9">
    <property type="entry name" value="FIBRONECTIN TYPE-III DOMAIN-CONTAINING PROTEIN"/>
    <property type="match status" value="1"/>
</dbReference>
<feature type="region of interest" description="Disordered" evidence="3">
    <location>
        <begin position="469"/>
        <end position="534"/>
    </location>
</feature>
<keyword evidence="4" id="KW-0812">Transmembrane</keyword>
<dbReference type="InterPro" id="IPR036116">
    <property type="entry name" value="FN3_sf"/>
</dbReference>
<proteinExistence type="predicted"/>
<feature type="region of interest" description="Disordered" evidence="3">
    <location>
        <begin position="296"/>
        <end position="348"/>
    </location>
</feature>
<dbReference type="InterPro" id="IPR013783">
    <property type="entry name" value="Ig-like_fold"/>
</dbReference>
<dbReference type="InterPro" id="IPR003961">
    <property type="entry name" value="FN3_dom"/>
</dbReference>
<feature type="non-terminal residue" evidence="6">
    <location>
        <position position="1"/>
    </location>
</feature>
<dbReference type="OrthoDB" id="6150402at2759"/>
<evidence type="ECO:0000256" key="4">
    <source>
        <dbReference type="SAM" id="Phobius"/>
    </source>
</evidence>
<dbReference type="InterPro" id="IPR051622">
    <property type="entry name" value="R-tyr_protein_phosphatases"/>
</dbReference>
<comment type="caution">
    <text evidence="6">The sequence shown here is derived from an EMBL/GenBank/DDBJ whole genome shotgun (WGS) entry which is preliminary data.</text>
</comment>
<dbReference type="Proteomes" id="UP000271974">
    <property type="component" value="Unassembled WGS sequence"/>
</dbReference>
<keyword evidence="4" id="KW-1133">Transmembrane helix</keyword>
<dbReference type="CDD" id="cd00063">
    <property type="entry name" value="FN3"/>
    <property type="match status" value="1"/>
</dbReference>
<accession>A0A433T4Z5</accession>
<evidence type="ECO:0000256" key="3">
    <source>
        <dbReference type="SAM" id="MobiDB-lite"/>
    </source>
</evidence>
<evidence type="ECO:0000256" key="2">
    <source>
        <dbReference type="ARBA" id="ARBA00023157"/>
    </source>
</evidence>
<dbReference type="EMBL" id="RQTK01000649">
    <property type="protein sequence ID" value="RUS76618.1"/>
    <property type="molecule type" value="Genomic_DNA"/>
</dbReference>
<dbReference type="Pfam" id="PF00041">
    <property type="entry name" value="fn3"/>
    <property type="match status" value="1"/>
</dbReference>
<keyword evidence="7" id="KW-1185">Reference proteome</keyword>
<dbReference type="Gene3D" id="2.60.40.10">
    <property type="entry name" value="Immunoglobulins"/>
    <property type="match status" value="1"/>
</dbReference>
<feature type="compositionally biased region" description="Low complexity" evidence="3">
    <location>
        <begin position="476"/>
        <end position="486"/>
    </location>
</feature>
<evidence type="ECO:0000256" key="1">
    <source>
        <dbReference type="ARBA" id="ARBA00022737"/>
    </source>
</evidence>
<evidence type="ECO:0000313" key="6">
    <source>
        <dbReference type="EMBL" id="RUS76618.1"/>
    </source>
</evidence>
<feature type="non-terminal residue" evidence="6">
    <location>
        <position position="607"/>
    </location>
</feature>
<dbReference type="SUPFAM" id="SSF49265">
    <property type="entry name" value="Fibronectin type III"/>
    <property type="match status" value="2"/>
</dbReference>
<protein>
    <recommendedName>
        <fullName evidence="5">Fibronectin type-III domain-containing protein</fullName>
    </recommendedName>
</protein>
<reference evidence="6 7" key="1">
    <citation type="submission" date="2019-01" db="EMBL/GenBank/DDBJ databases">
        <title>A draft genome assembly of the solar-powered sea slug Elysia chlorotica.</title>
        <authorList>
            <person name="Cai H."/>
            <person name="Li Q."/>
            <person name="Fang X."/>
            <person name="Li J."/>
            <person name="Curtis N.E."/>
            <person name="Altenburger A."/>
            <person name="Shibata T."/>
            <person name="Feng M."/>
            <person name="Maeda T."/>
            <person name="Schwartz J.A."/>
            <person name="Shigenobu S."/>
            <person name="Lundholm N."/>
            <person name="Nishiyama T."/>
            <person name="Yang H."/>
            <person name="Hasebe M."/>
            <person name="Li S."/>
            <person name="Pierce S.K."/>
            <person name="Wang J."/>
        </authorList>
    </citation>
    <scope>NUCLEOTIDE SEQUENCE [LARGE SCALE GENOMIC DNA]</scope>
    <source>
        <strain evidence="6">EC2010</strain>
        <tissue evidence="6">Whole organism of an adult</tissue>
    </source>
</reference>
<feature type="compositionally biased region" description="Polar residues" evidence="3">
    <location>
        <begin position="193"/>
        <end position="213"/>
    </location>
</feature>
<keyword evidence="2" id="KW-1015">Disulfide bond</keyword>
<feature type="region of interest" description="Disordered" evidence="3">
    <location>
        <begin position="189"/>
        <end position="222"/>
    </location>
</feature>